<evidence type="ECO:0000256" key="5">
    <source>
        <dbReference type="ARBA" id="ARBA00022827"/>
    </source>
</evidence>
<dbReference type="PROSITE" id="PS50902">
    <property type="entry name" value="FLAVODOXIN_LIKE"/>
    <property type="match status" value="1"/>
</dbReference>
<dbReference type="Gene3D" id="3.40.50.360">
    <property type="match status" value="1"/>
</dbReference>
<dbReference type="InterPro" id="IPR008254">
    <property type="entry name" value="Flavodoxin/NO_synth"/>
</dbReference>
<dbReference type="Proteomes" id="UP000722791">
    <property type="component" value="Unassembled WGS sequence"/>
</dbReference>
<keyword evidence="2" id="KW-0963">Cytoplasm</keyword>
<dbReference type="InterPro" id="IPR001094">
    <property type="entry name" value="Flavdoxin-like"/>
</dbReference>
<comment type="subcellular location">
    <subcellularLocation>
        <location evidence="1">Cytoplasm</location>
    </subcellularLocation>
</comment>
<name>A0A8J4G546_9CHLO</name>
<dbReference type="InterPro" id="IPR017938">
    <property type="entry name" value="Riboflavin_synthase-like_b-brl"/>
</dbReference>
<dbReference type="PANTHER" id="PTHR19384:SF10">
    <property type="entry name" value="NADPH-DEPENDENT DIFLAVIN OXIDOREDUCTASE 1"/>
    <property type="match status" value="1"/>
</dbReference>
<dbReference type="GO" id="GO:0050660">
    <property type="term" value="F:flavin adenine dinucleotide binding"/>
    <property type="evidence" value="ECO:0007669"/>
    <property type="project" value="TreeGrafter"/>
</dbReference>
<evidence type="ECO:0000256" key="1">
    <source>
        <dbReference type="ARBA" id="ARBA00004496"/>
    </source>
</evidence>
<dbReference type="SUPFAM" id="SSF52218">
    <property type="entry name" value="Flavoproteins"/>
    <property type="match status" value="1"/>
</dbReference>
<feature type="domain" description="Flavodoxin-like" evidence="8">
    <location>
        <begin position="5"/>
        <end position="149"/>
    </location>
</feature>
<evidence type="ECO:0000256" key="4">
    <source>
        <dbReference type="ARBA" id="ARBA00022643"/>
    </source>
</evidence>
<dbReference type="FunFam" id="3.40.50.360:FF:000015">
    <property type="entry name" value="NADPH-dependent diflavin oxidoreductase 1"/>
    <property type="match status" value="1"/>
</dbReference>
<evidence type="ECO:0000256" key="3">
    <source>
        <dbReference type="ARBA" id="ARBA00022630"/>
    </source>
</evidence>
<gene>
    <name evidence="9" type="ORF">Vretimale_4988</name>
</gene>
<reference evidence="9" key="1">
    <citation type="journal article" date="2021" name="Proc. Natl. Acad. Sci. U.S.A.">
        <title>Three genomes in the algal genus Volvox reveal the fate of a haploid sex-determining region after a transition to homothallism.</title>
        <authorList>
            <person name="Yamamoto K."/>
            <person name="Hamaji T."/>
            <person name="Kawai-Toyooka H."/>
            <person name="Matsuzaki R."/>
            <person name="Takahashi F."/>
            <person name="Nishimura Y."/>
            <person name="Kawachi M."/>
            <person name="Noguchi H."/>
            <person name="Minakuchi Y."/>
            <person name="Umen J.G."/>
            <person name="Toyoda A."/>
            <person name="Nozaki H."/>
        </authorList>
    </citation>
    <scope>NUCLEOTIDE SEQUENCE</scope>
    <source>
        <strain evidence="9">NIES-3785</strain>
    </source>
</reference>
<dbReference type="GO" id="GO:0005829">
    <property type="term" value="C:cytosol"/>
    <property type="evidence" value="ECO:0007669"/>
    <property type="project" value="TreeGrafter"/>
</dbReference>
<keyword evidence="7" id="KW-0560">Oxidoreductase</keyword>
<dbReference type="PANTHER" id="PTHR19384">
    <property type="entry name" value="NITRIC OXIDE SYNTHASE-RELATED"/>
    <property type="match status" value="1"/>
</dbReference>
<sequence>MDAPLLILYGSQTGNAQDVAERVGREARLRLFIPRVLPMDSYDVTHLPSEGLIVCVASTTGQGEAPDNMRKFWRFLLRKSLPPDSLAACRYAVFGLGDSGYPNYNVVAKKLDRRLEGLGARPLLERGLGDDQHPNGYEAALDPWLPRLWRALRAACPLPQGAEEPVISEEALLELGPPKFRTTWLQPAEAAAAREALAARLQAEQPHVTGLYDCVRQHPPAVDSNQFHVDDGGGSGGGGLEAHRRLAEAVAAAADFRRLAMYVSGVEPTPEAAAITVGDRAALSYKYGPWRPYLARVAVNRRVTAADHFQDTRHIELDLGESGLSYQPGDLLALLPMWVSNGGCREGVSTCRAVLGCGTRLYRSVEFRTVRCFRTASCLRKGFTRFKREETYGSLECNVRVRAFRCRIHTYVHKVMHTHIHTRTHRPSSAGRMRGLWTPS</sequence>
<evidence type="ECO:0000313" key="10">
    <source>
        <dbReference type="Proteomes" id="UP000722791"/>
    </source>
</evidence>
<organism evidence="9 10">
    <name type="scientific">Volvox reticuliferus</name>
    <dbReference type="NCBI Taxonomy" id="1737510"/>
    <lineage>
        <taxon>Eukaryota</taxon>
        <taxon>Viridiplantae</taxon>
        <taxon>Chlorophyta</taxon>
        <taxon>core chlorophytes</taxon>
        <taxon>Chlorophyceae</taxon>
        <taxon>CS clade</taxon>
        <taxon>Chlamydomonadales</taxon>
        <taxon>Volvocaceae</taxon>
        <taxon>Volvox</taxon>
    </lineage>
</organism>
<evidence type="ECO:0000256" key="7">
    <source>
        <dbReference type="ARBA" id="ARBA00023002"/>
    </source>
</evidence>
<dbReference type="EMBL" id="BNCQ01000007">
    <property type="protein sequence ID" value="GIL99954.1"/>
    <property type="molecule type" value="Genomic_DNA"/>
</dbReference>
<dbReference type="GO" id="GO:0016651">
    <property type="term" value="F:oxidoreductase activity, acting on NAD(P)H"/>
    <property type="evidence" value="ECO:0007669"/>
    <property type="project" value="UniProtKB-ARBA"/>
</dbReference>
<evidence type="ECO:0000259" key="8">
    <source>
        <dbReference type="PROSITE" id="PS50902"/>
    </source>
</evidence>
<evidence type="ECO:0000256" key="2">
    <source>
        <dbReference type="ARBA" id="ARBA00022490"/>
    </source>
</evidence>
<keyword evidence="6" id="KW-0521">NADP</keyword>
<dbReference type="PRINTS" id="PR00369">
    <property type="entry name" value="FLAVODOXIN"/>
</dbReference>
<dbReference type="GO" id="GO:0005634">
    <property type="term" value="C:nucleus"/>
    <property type="evidence" value="ECO:0007669"/>
    <property type="project" value="UniProtKB-ARBA"/>
</dbReference>
<proteinExistence type="predicted"/>
<dbReference type="Pfam" id="PF00258">
    <property type="entry name" value="Flavodoxin_1"/>
    <property type="match status" value="1"/>
</dbReference>
<protein>
    <recommendedName>
        <fullName evidence="8">Flavodoxin-like domain-containing protein</fullName>
    </recommendedName>
</protein>
<comment type="caution">
    <text evidence="9">The sequence shown here is derived from an EMBL/GenBank/DDBJ whole genome shotgun (WGS) entry which is preliminary data.</text>
</comment>
<dbReference type="SUPFAM" id="SSF63380">
    <property type="entry name" value="Riboflavin synthase domain-like"/>
    <property type="match status" value="1"/>
</dbReference>
<keyword evidence="5" id="KW-0274">FAD</keyword>
<evidence type="ECO:0000256" key="6">
    <source>
        <dbReference type="ARBA" id="ARBA00022857"/>
    </source>
</evidence>
<keyword evidence="3" id="KW-0285">Flavoprotein</keyword>
<keyword evidence="4" id="KW-0288">FMN</keyword>
<evidence type="ECO:0000313" key="9">
    <source>
        <dbReference type="EMBL" id="GIL99954.1"/>
    </source>
</evidence>
<accession>A0A8J4G546</accession>
<dbReference type="Gene3D" id="2.40.30.10">
    <property type="entry name" value="Translation factors"/>
    <property type="match status" value="1"/>
</dbReference>
<dbReference type="InterPro" id="IPR029039">
    <property type="entry name" value="Flavoprotein-like_sf"/>
</dbReference>
<dbReference type="AlphaFoldDB" id="A0A8J4G546"/>
<dbReference type="GO" id="GO:0010181">
    <property type="term" value="F:FMN binding"/>
    <property type="evidence" value="ECO:0007669"/>
    <property type="project" value="InterPro"/>
</dbReference>